<dbReference type="GO" id="GO:0009897">
    <property type="term" value="C:external side of plasma membrane"/>
    <property type="evidence" value="ECO:0007669"/>
    <property type="project" value="TreeGrafter"/>
</dbReference>
<keyword evidence="3" id="KW-0325">Glycoprotein</keyword>
<comment type="subcellular location">
    <subcellularLocation>
        <location evidence="5">Membrane</location>
        <topology evidence="5">Single-pass type I membrane protein</topology>
    </subcellularLocation>
</comment>
<comment type="similarity">
    <text evidence="5">Belongs to the integrin alpha chain family.</text>
</comment>
<accession>A0AAD5LVV8</accession>
<dbReference type="PANTHER" id="PTHR23220">
    <property type="entry name" value="INTEGRIN ALPHA"/>
    <property type="match status" value="1"/>
</dbReference>
<keyword evidence="7" id="KW-1185">Reference proteome</keyword>
<evidence type="ECO:0000256" key="2">
    <source>
        <dbReference type="ARBA" id="ARBA00022737"/>
    </source>
</evidence>
<dbReference type="InterPro" id="IPR013519">
    <property type="entry name" value="Int_alpha_beta-p"/>
</dbReference>
<evidence type="ECO:0000256" key="5">
    <source>
        <dbReference type="RuleBase" id="RU003762"/>
    </source>
</evidence>
<gene>
    <name evidence="6" type="primary">ITGA6</name>
    <name evidence="6" type="ORF">KIN20_002874</name>
</gene>
<keyword evidence="5" id="KW-0130">Cell adhesion</keyword>
<dbReference type="PANTHER" id="PTHR23220:SF122">
    <property type="entry name" value="INTEGRIN ALPHA-PS1"/>
    <property type="match status" value="1"/>
</dbReference>
<comment type="caution">
    <text evidence="6">The sequence shown here is derived from an EMBL/GenBank/DDBJ whole genome shotgun (WGS) entry which is preliminary data.</text>
</comment>
<evidence type="ECO:0000313" key="7">
    <source>
        <dbReference type="Proteomes" id="UP001196413"/>
    </source>
</evidence>
<dbReference type="GO" id="GO:0007229">
    <property type="term" value="P:integrin-mediated signaling pathway"/>
    <property type="evidence" value="ECO:0007669"/>
    <property type="project" value="UniProtKB-KW"/>
</dbReference>
<dbReference type="EMBL" id="JAHQIW010000375">
    <property type="protein sequence ID" value="KAJ1347732.1"/>
    <property type="molecule type" value="Genomic_DNA"/>
</dbReference>
<dbReference type="InterPro" id="IPR013517">
    <property type="entry name" value="FG-GAP"/>
</dbReference>
<dbReference type="PROSITE" id="PS51470">
    <property type="entry name" value="FG_GAP"/>
    <property type="match status" value="1"/>
</dbReference>
<dbReference type="GO" id="GO:0008305">
    <property type="term" value="C:integrin complex"/>
    <property type="evidence" value="ECO:0007669"/>
    <property type="project" value="InterPro"/>
</dbReference>
<keyword evidence="5" id="KW-0675">Receptor</keyword>
<dbReference type="InterPro" id="IPR028994">
    <property type="entry name" value="Integrin_alpha_N"/>
</dbReference>
<proteinExistence type="inferred from homology"/>
<protein>
    <submittedName>
        <fullName evidence="6">Integrin, alpha</fullName>
    </submittedName>
</protein>
<dbReference type="Pfam" id="PF01839">
    <property type="entry name" value="FG-GAP"/>
    <property type="match status" value="2"/>
</dbReference>
<dbReference type="AlphaFoldDB" id="A0AAD5LVV8"/>
<feature type="repeat" description="FG-GAP" evidence="4">
    <location>
        <begin position="189"/>
        <end position="255"/>
    </location>
</feature>
<name>A0AAD5LVV8_PARTN</name>
<dbReference type="GO" id="GO:0007160">
    <property type="term" value="P:cell-matrix adhesion"/>
    <property type="evidence" value="ECO:0007669"/>
    <property type="project" value="TreeGrafter"/>
</dbReference>
<sequence>MKWTGGVYARRTEGGIFGTTTEKYTMAQEEGGVRTVLAAHDYLGYSVDVGRFGFWYEKGERATIVSGATRFGQHGAVIFLPFTKMGSAFGYAVEVVDLNNDGFDDLIVVPPLNTVPTQMDISAESFMFISHKEYNETRVSHRSLGNVDGDKNGFNDFAVGAPFANDGEGAVYVYLGQKSIEDFKTTPAQVIMGSDLTKSASSYKILLVFPCPGGSDLDGNGYPDLVIGAVTENFVTILRSRPVISVSASHTTKSNFPLDLEIFVEWDASRGGDLFDFNYNVFTCNLEVIPLKQGVERRAKHRWIGFNEP</sequence>
<dbReference type="SUPFAM" id="SSF69318">
    <property type="entry name" value="Integrin alpha N-terminal domain"/>
    <property type="match status" value="1"/>
</dbReference>
<dbReference type="GO" id="GO:0033627">
    <property type="term" value="P:cell adhesion mediated by integrin"/>
    <property type="evidence" value="ECO:0007669"/>
    <property type="project" value="TreeGrafter"/>
</dbReference>
<organism evidence="6 7">
    <name type="scientific">Parelaphostrongylus tenuis</name>
    <name type="common">Meningeal worm</name>
    <dbReference type="NCBI Taxonomy" id="148309"/>
    <lineage>
        <taxon>Eukaryota</taxon>
        <taxon>Metazoa</taxon>
        <taxon>Ecdysozoa</taxon>
        <taxon>Nematoda</taxon>
        <taxon>Chromadorea</taxon>
        <taxon>Rhabditida</taxon>
        <taxon>Rhabditina</taxon>
        <taxon>Rhabditomorpha</taxon>
        <taxon>Strongyloidea</taxon>
        <taxon>Metastrongylidae</taxon>
        <taxon>Parelaphostrongylus</taxon>
    </lineage>
</organism>
<keyword evidence="5 6" id="KW-0401">Integrin</keyword>
<dbReference type="InterPro" id="IPR000413">
    <property type="entry name" value="Integrin_alpha"/>
</dbReference>
<keyword evidence="2" id="KW-0677">Repeat</keyword>
<reference evidence="6" key="1">
    <citation type="submission" date="2021-06" db="EMBL/GenBank/DDBJ databases">
        <title>Parelaphostrongylus tenuis whole genome reference sequence.</title>
        <authorList>
            <person name="Garwood T.J."/>
            <person name="Larsen P.A."/>
            <person name="Fountain-Jones N.M."/>
            <person name="Garbe J.R."/>
            <person name="Macchietto M.G."/>
            <person name="Kania S.A."/>
            <person name="Gerhold R.W."/>
            <person name="Richards J.E."/>
            <person name="Wolf T.M."/>
        </authorList>
    </citation>
    <scope>NUCLEOTIDE SEQUENCE</scope>
    <source>
        <strain evidence="6">MNPRO001-30</strain>
        <tissue evidence="6">Meninges</tissue>
    </source>
</reference>
<keyword evidence="1" id="KW-0732">Signal</keyword>
<dbReference type="Gene3D" id="2.130.10.130">
    <property type="entry name" value="Integrin alpha, N-terminal"/>
    <property type="match status" value="1"/>
</dbReference>
<evidence type="ECO:0000256" key="3">
    <source>
        <dbReference type="ARBA" id="ARBA00023180"/>
    </source>
</evidence>
<dbReference type="PRINTS" id="PR01185">
    <property type="entry name" value="INTEGRINA"/>
</dbReference>
<dbReference type="SMART" id="SM00191">
    <property type="entry name" value="Int_alpha"/>
    <property type="match status" value="2"/>
</dbReference>
<evidence type="ECO:0000256" key="4">
    <source>
        <dbReference type="PROSITE-ProRule" id="PRU00803"/>
    </source>
</evidence>
<dbReference type="GO" id="GO:0005178">
    <property type="term" value="F:integrin binding"/>
    <property type="evidence" value="ECO:0007669"/>
    <property type="project" value="TreeGrafter"/>
</dbReference>
<evidence type="ECO:0000256" key="1">
    <source>
        <dbReference type="ARBA" id="ARBA00022729"/>
    </source>
</evidence>
<dbReference type="Proteomes" id="UP001196413">
    <property type="component" value="Unassembled WGS sequence"/>
</dbReference>
<dbReference type="GO" id="GO:0098609">
    <property type="term" value="P:cell-cell adhesion"/>
    <property type="evidence" value="ECO:0007669"/>
    <property type="project" value="TreeGrafter"/>
</dbReference>
<evidence type="ECO:0000313" key="6">
    <source>
        <dbReference type="EMBL" id="KAJ1347732.1"/>
    </source>
</evidence>